<dbReference type="PROSITE" id="PS00178">
    <property type="entry name" value="AA_TRNA_LIGASE_I"/>
    <property type="match status" value="1"/>
</dbReference>
<dbReference type="eggNOG" id="COG0008">
    <property type="taxonomic scope" value="Bacteria"/>
</dbReference>
<dbReference type="OrthoDB" id="9807503at2"/>
<evidence type="ECO:0000256" key="7">
    <source>
        <dbReference type="RuleBase" id="RU363037"/>
    </source>
</evidence>
<dbReference type="Proteomes" id="UP000001353">
    <property type="component" value="Chromosome"/>
</dbReference>
<dbReference type="NCBIfam" id="NF004315">
    <property type="entry name" value="PRK05710.1-4"/>
    <property type="match status" value="1"/>
</dbReference>
<keyword evidence="2" id="KW-0479">Metal-binding</keyword>
<organism evidence="9 10">
    <name type="scientific">Roseobacter litoralis (strain ATCC 49566 / DSM 6996 / JCM 21268 / NBRC 15278 / OCh 149)</name>
    <dbReference type="NCBI Taxonomy" id="391595"/>
    <lineage>
        <taxon>Bacteria</taxon>
        <taxon>Pseudomonadati</taxon>
        <taxon>Pseudomonadota</taxon>
        <taxon>Alphaproteobacteria</taxon>
        <taxon>Rhodobacterales</taxon>
        <taxon>Roseobacteraceae</taxon>
        <taxon>Roseobacter</taxon>
    </lineage>
</organism>
<keyword evidence="3 7" id="KW-0547">Nucleotide-binding</keyword>
<dbReference type="PANTHER" id="PTHR43311:SF1">
    <property type="entry name" value="GLUTAMYL-Q TRNA(ASP) SYNTHETASE"/>
    <property type="match status" value="1"/>
</dbReference>
<evidence type="ECO:0000313" key="9">
    <source>
        <dbReference type="EMBL" id="AEI93937.1"/>
    </source>
</evidence>
<gene>
    <name evidence="9" type="ordered locus">RLO149_c019510</name>
</gene>
<proteinExistence type="inferred from homology"/>
<keyword evidence="5 7" id="KW-0067">ATP-binding</keyword>
<dbReference type="EMBL" id="CP002623">
    <property type="protein sequence ID" value="AEI93937.1"/>
    <property type="molecule type" value="Genomic_DNA"/>
</dbReference>
<reference evidence="9 10" key="1">
    <citation type="journal article" date="2011" name="BMC Genomics">
        <title>Comparative genome analysis and genome-guided physiological analysis of Roseobacter litoralis.</title>
        <authorList>
            <person name="Kalhoefer D."/>
            <person name="Thole S."/>
            <person name="Voget S."/>
            <person name="Lehmann R."/>
            <person name="Liesegang H."/>
            <person name="Wollher A."/>
            <person name="Daniel R."/>
            <person name="Simon M."/>
            <person name="Brinkhoff T."/>
        </authorList>
    </citation>
    <scope>NUCLEOTIDE SEQUENCE [LARGE SCALE GENOMIC DNA]</scope>
    <source>
        <strain evidence="10">ATCC 49566 / DSM 6996 / JCM 21268 / NBRC 15278 / OCh 149</strain>
    </source>
</reference>
<dbReference type="GO" id="GO:0006424">
    <property type="term" value="P:glutamyl-tRNA aminoacylation"/>
    <property type="evidence" value="ECO:0007669"/>
    <property type="project" value="TreeGrafter"/>
</dbReference>
<feature type="domain" description="Glutamyl/glutaminyl-tRNA synthetase class Ib catalytic" evidence="8">
    <location>
        <begin position="2"/>
        <end position="106"/>
    </location>
</feature>
<dbReference type="Gene3D" id="3.40.50.620">
    <property type="entry name" value="HUPs"/>
    <property type="match status" value="1"/>
</dbReference>
<dbReference type="InterPro" id="IPR020058">
    <property type="entry name" value="Glu/Gln-tRNA-synth_Ib_cat-dom"/>
</dbReference>
<dbReference type="RefSeq" id="WP_013961865.1">
    <property type="nucleotide sequence ID" value="NC_015730.1"/>
</dbReference>
<dbReference type="GO" id="GO:0005829">
    <property type="term" value="C:cytosol"/>
    <property type="evidence" value="ECO:0007669"/>
    <property type="project" value="TreeGrafter"/>
</dbReference>
<dbReference type="SUPFAM" id="SSF52374">
    <property type="entry name" value="Nucleotidylyl transferase"/>
    <property type="match status" value="1"/>
</dbReference>
<keyword evidence="4" id="KW-0862">Zinc</keyword>
<sequence>MKITSRFAPSPTGPLHLGHAYSALLAHDLAVAAGGTFLLRIEDIDQSRARPEWEEQIYKDLSWLGLSWPEPVMRQSDRLGAYRDALNSLEEMGVTYPCSCSRKDIQLAASAPQEGSAPVYGPDGLVYPGTCRNAAFNVGVPNAPAIRLHMAKAIDLIDTKSLSYHETGSGKHQVMSINLADALTRVGDIVLARRDMGTSYHLSVVIDDAAQNVTTVVRGEDLAEATQIHVILQRLLSLPTPQYHHHRLIRDDAGKRLAKRDDARALAKFREDGLSPQHIRKMVGLSD</sequence>
<keyword evidence="7" id="KW-0648">Protein biosynthesis</keyword>
<dbReference type="GO" id="GO:0004818">
    <property type="term" value="F:glutamate-tRNA ligase activity"/>
    <property type="evidence" value="ECO:0007669"/>
    <property type="project" value="TreeGrafter"/>
</dbReference>
<dbReference type="STRING" id="391595.RLO149_c019510"/>
<dbReference type="Pfam" id="PF00749">
    <property type="entry name" value="tRNA-synt_1c"/>
    <property type="match status" value="2"/>
</dbReference>
<name>F7ZKB8_ROSLO</name>
<dbReference type="AlphaFoldDB" id="F7ZKB8"/>
<dbReference type="GO" id="GO:0005524">
    <property type="term" value="F:ATP binding"/>
    <property type="evidence" value="ECO:0007669"/>
    <property type="project" value="UniProtKB-KW"/>
</dbReference>
<accession>F7ZKB8</accession>
<dbReference type="InterPro" id="IPR000924">
    <property type="entry name" value="Glu/Gln-tRNA-synth"/>
</dbReference>
<evidence type="ECO:0000256" key="4">
    <source>
        <dbReference type="ARBA" id="ARBA00022833"/>
    </source>
</evidence>
<dbReference type="InterPro" id="IPR001412">
    <property type="entry name" value="aa-tRNA-synth_I_CS"/>
</dbReference>
<evidence type="ECO:0000256" key="2">
    <source>
        <dbReference type="ARBA" id="ARBA00022723"/>
    </source>
</evidence>
<evidence type="ECO:0000256" key="5">
    <source>
        <dbReference type="ARBA" id="ARBA00022840"/>
    </source>
</evidence>
<keyword evidence="6 7" id="KW-0030">Aminoacyl-tRNA synthetase</keyword>
<feature type="domain" description="Glutamyl/glutaminyl-tRNA synthetase class Ib catalytic" evidence="8">
    <location>
        <begin position="185"/>
        <end position="283"/>
    </location>
</feature>
<evidence type="ECO:0000256" key="3">
    <source>
        <dbReference type="ARBA" id="ARBA00022741"/>
    </source>
</evidence>
<evidence type="ECO:0000256" key="1">
    <source>
        <dbReference type="ARBA" id="ARBA00022598"/>
    </source>
</evidence>
<dbReference type="InterPro" id="IPR014729">
    <property type="entry name" value="Rossmann-like_a/b/a_fold"/>
</dbReference>
<dbReference type="HOGENOM" id="CLU_015768_0_3_5"/>
<keyword evidence="1 7" id="KW-0436">Ligase</keyword>
<comment type="similarity">
    <text evidence="7">Belongs to the class-I aminoacyl-tRNA synthetase family.</text>
</comment>
<dbReference type="InterPro" id="IPR049940">
    <property type="entry name" value="GluQ/Sye"/>
</dbReference>
<evidence type="ECO:0000259" key="8">
    <source>
        <dbReference type="Pfam" id="PF00749"/>
    </source>
</evidence>
<dbReference type="PANTHER" id="PTHR43311">
    <property type="entry name" value="GLUTAMATE--TRNA LIGASE"/>
    <property type="match status" value="1"/>
</dbReference>
<dbReference type="PRINTS" id="PR00987">
    <property type="entry name" value="TRNASYNTHGLU"/>
</dbReference>
<evidence type="ECO:0000256" key="6">
    <source>
        <dbReference type="ARBA" id="ARBA00023146"/>
    </source>
</evidence>
<keyword evidence="10" id="KW-1185">Reference proteome</keyword>
<protein>
    <submittedName>
        <fullName evidence="9">Glutamyl-Q tRNA synthetase</fullName>
    </submittedName>
</protein>
<evidence type="ECO:0000313" key="10">
    <source>
        <dbReference type="Proteomes" id="UP000001353"/>
    </source>
</evidence>
<dbReference type="KEGG" id="rli:RLO149_c019510"/>